<evidence type="ECO:0000256" key="3">
    <source>
        <dbReference type="ARBA" id="ARBA00022692"/>
    </source>
</evidence>
<dbReference type="EMBL" id="CP012672">
    <property type="protein sequence ID" value="AUX32864.1"/>
    <property type="molecule type" value="Genomic_DNA"/>
</dbReference>
<feature type="transmembrane region" description="Helical" evidence="6">
    <location>
        <begin position="6"/>
        <end position="24"/>
    </location>
</feature>
<evidence type="ECO:0000256" key="6">
    <source>
        <dbReference type="SAM" id="Phobius"/>
    </source>
</evidence>
<name>A0A4P2QRJ9_SORCE</name>
<evidence type="ECO:0000313" key="9">
    <source>
        <dbReference type="Proteomes" id="UP000295497"/>
    </source>
</evidence>
<protein>
    <submittedName>
        <fullName evidence="8">Membrane protein</fullName>
    </submittedName>
</protein>
<evidence type="ECO:0000256" key="4">
    <source>
        <dbReference type="ARBA" id="ARBA00022989"/>
    </source>
</evidence>
<evidence type="ECO:0000259" key="7">
    <source>
        <dbReference type="Pfam" id="PF12823"/>
    </source>
</evidence>
<dbReference type="PANTHER" id="PTHR40077:SF1">
    <property type="entry name" value="MEMBRANE PROTEIN"/>
    <property type="match status" value="1"/>
</dbReference>
<proteinExistence type="predicted"/>
<dbReference type="Pfam" id="PF12823">
    <property type="entry name" value="DUF3817"/>
    <property type="match status" value="1"/>
</dbReference>
<dbReference type="NCBIfam" id="TIGR03954">
    <property type="entry name" value="integ_memb_HG"/>
    <property type="match status" value="1"/>
</dbReference>
<dbReference type="GO" id="GO:0005886">
    <property type="term" value="C:plasma membrane"/>
    <property type="evidence" value="ECO:0007669"/>
    <property type="project" value="UniProtKB-SubCell"/>
</dbReference>
<gene>
    <name evidence="8" type="primary">spr</name>
    <name evidence="8" type="ORF">SOCE836_050160</name>
</gene>
<comment type="subcellular location">
    <subcellularLocation>
        <location evidence="1">Cell membrane</location>
        <topology evidence="1">Multi-pass membrane protein</topology>
    </subcellularLocation>
</comment>
<organism evidence="8 9">
    <name type="scientific">Sorangium cellulosum</name>
    <name type="common">Polyangium cellulosum</name>
    <dbReference type="NCBI Taxonomy" id="56"/>
    <lineage>
        <taxon>Bacteria</taxon>
        <taxon>Pseudomonadati</taxon>
        <taxon>Myxococcota</taxon>
        <taxon>Polyangia</taxon>
        <taxon>Polyangiales</taxon>
        <taxon>Polyangiaceae</taxon>
        <taxon>Sorangium</taxon>
    </lineage>
</organism>
<feature type="transmembrane region" description="Helical" evidence="6">
    <location>
        <begin position="67"/>
        <end position="86"/>
    </location>
</feature>
<dbReference type="PANTHER" id="PTHR40077">
    <property type="entry name" value="MEMBRANE PROTEIN-RELATED"/>
    <property type="match status" value="1"/>
</dbReference>
<keyword evidence="3 6" id="KW-0812">Transmembrane</keyword>
<evidence type="ECO:0000256" key="2">
    <source>
        <dbReference type="ARBA" id="ARBA00022475"/>
    </source>
</evidence>
<feature type="transmembrane region" description="Helical" evidence="6">
    <location>
        <begin position="36"/>
        <end position="61"/>
    </location>
</feature>
<dbReference type="Proteomes" id="UP000295497">
    <property type="component" value="Chromosome"/>
</dbReference>
<keyword evidence="2" id="KW-1003">Cell membrane</keyword>
<accession>A0A4P2QRJ9</accession>
<reference evidence="8 9" key="1">
    <citation type="submission" date="2015-09" db="EMBL/GenBank/DDBJ databases">
        <title>Sorangium comparison.</title>
        <authorList>
            <person name="Zaburannyi N."/>
            <person name="Bunk B."/>
            <person name="Overmann J."/>
            <person name="Mueller R."/>
        </authorList>
    </citation>
    <scope>NUCLEOTIDE SEQUENCE [LARGE SCALE GENOMIC DNA]</scope>
    <source>
        <strain evidence="8 9">So ce836</strain>
    </source>
</reference>
<dbReference type="RefSeq" id="WP_129576379.1">
    <property type="nucleotide sequence ID" value="NZ_CP012672.1"/>
</dbReference>
<keyword evidence="4 6" id="KW-1133">Transmembrane helix</keyword>
<evidence type="ECO:0000256" key="1">
    <source>
        <dbReference type="ARBA" id="ARBA00004651"/>
    </source>
</evidence>
<sequence length="103" mass="11342">MTALRQLRLIAILEGLSYLLLLFIAMPLKYLAGQPLAVRVVGSAHGLLFVLFLAALVHAAVRRRWPLGRSLLAFVSSIVPFGTFVFDRSLQREIEATLPSPQG</sequence>
<keyword evidence="5 6" id="KW-0472">Membrane</keyword>
<dbReference type="InterPro" id="IPR023845">
    <property type="entry name" value="DUF3817_TM"/>
</dbReference>
<feature type="domain" description="DUF3817" evidence="7">
    <location>
        <begin position="4"/>
        <end position="92"/>
    </location>
</feature>
<evidence type="ECO:0000256" key="5">
    <source>
        <dbReference type="ARBA" id="ARBA00023136"/>
    </source>
</evidence>
<dbReference type="AlphaFoldDB" id="A0A4P2QRJ9"/>
<evidence type="ECO:0000313" key="8">
    <source>
        <dbReference type="EMBL" id="AUX32864.1"/>
    </source>
</evidence>